<keyword evidence="2" id="KW-1185">Reference proteome</keyword>
<organism evidence="1 2">
    <name type="scientific">Candida boidinii</name>
    <name type="common">Yeast</name>
    <dbReference type="NCBI Taxonomy" id="5477"/>
    <lineage>
        <taxon>Eukaryota</taxon>
        <taxon>Fungi</taxon>
        <taxon>Dikarya</taxon>
        <taxon>Ascomycota</taxon>
        <taxon>Saccharomycotina</taxon>
        <taxon>Pichiomycetes</taxon>
        <taxon>Pichiales</taxon>
        <taxon>Pichiaceae</taxon>
        <taxon>Ogataea</taxon>
        <taxon>Ogataea/Candida clade</taxon>
    </lineage>
</organism>
<dbReference type="Proteomes" id="UP001165101">
    <property type="component" value="Unassembled WGS sequence"/>
</dbReference>
<comment type="caution">
    <text evidence="1">The sequence shown here is derived from an EMBL/GenBank/DDBJ whole genome shotgun (WGS) entry which is preliminary data.</text>
</comment>
<gene>
    <name evidence="1" type="ORF">Cboi01_000054400</name>
</gene>
<dbReference type="EMBL" id="BSXV01000152">
    <property type="protein sequence ID" value="GME87761.1"/>
    <property type="molecule type" value="Genomic_DNA"/>
</dbReference>
<sequence length="86" mass="9675">MWLPWPRRHGLYANTDLARTETQVVREGHRGAEGQRGQAVEVEQLLKTSRFLQNLFANIIELLEKLAAIITFTEVLFIKALGSGGV</sequence>
<evidence type="ECO:0000313" key="1">
    <source>
        <dbReference type="EMBL" id="GME87761.1"/>
    </source>
</evidence>
<accession>A0ACB5TFE3</accession>
<proteinExistence type="predicted"/>
<name>A0ACB5TFE3_CANBO</name>
<reference evidence="1" key="1">
    <citation type="submission" date="2023-04" db="EMBL/GenBank/DDBJ databases">
        <title>Candida boidinii NBRC 1967.</title>
        <authorList>
            <person name="Ichikawa N."/>
            <person name="Sato H."/>
            <person name="Tonouchi N."/>
        </authorList>
    </citation>
    <scope>NUCLEOTIDE SEQUENCE</scope>
    <source>
        <strain evidence="1">NBRC 1967</strain>
    </source>
</reference>
<evidence type="ECO:0000313" key="2">
    <source>
        <dbReference type="Proteomes" id="UP001165101"/>
    </source>
</evidence>
<protein>
    <submittedName>
        <fullName evidence="1">Unnamed protein product</fullName>
    </submittedName>
</protein>